<reference evidence="2" key="1">
    <citation type="submission" date="2014-11" db="EMBL/GenBank/DDBJ databases">
        <authorList>
            <person name="Otto D Thomas"/>
            <person name="Naeem Raeece"/>
        </authorList>
    </citation>
    <scope>NUCLEOTIDE SEQUENCE</scope>
</reference>
<dbReference type="AlphaFoldDB" id="A0A0G4HW62"/>
<name>A0A0G4HW62_9ALVE</name>
<sequence length="254" mass="26446">MGPLAEEVTPPSAPFGSQLAMRPFYYDFLPSVKWRQPANRFVPVSLEPPTNHGGAPPPPPKPSQPSVVMGMPPNGGAPTVGMSAQMPFTRVPGAGLHGSAGPSRRQPAWGPMDYSEEPLGGGGESPLRTAMRESQGRVEAALEGDGDIEGGPLGGIRGKRLEGEGGRGGGSNSWQQQQAEGGEGGARLMGPGASLAGGGGSRGRLMTPPQPAGFGLDGDAEMEAVRAAYEENLRRFRDLKAQTTSHREPFRGRS</sequence>
<feature type="region of interest" description="Disordered" evidence="1">
    <location>
        <begin position="43"/>
        <end position="217"/>
    </location>
</feature>
<dbReference type="VEuPathDB" id="CryptoDB:Cvel_32535"/>
<dbReference type="EMBL" id="CDMZ01004119">
    <property type="protein sequence ID" value="CEM48706.1"/>
    <property type="molecule type" value="Genomic_DNA"/>
</dbReference>
<protein>
    <submittedName>
        <fullName evidence="2">Uncharacterized protein</fullName>
    </submittedName>
</protein>
<proteinExistence type="predicted"/>
<gene>
    <name evidence="2" type="ORF">Cvel_32535</name>
</gene>
<evidence type="ECO:0000313" key="2">
    <source>
        <dbReference type="EMBL" id="CEM48706.1"/>
    </source>
</evidence>
<evidence type="ECO:0000256" key="1">
    <source>
        <dbReference type="SAM" id="MobiDB-lite"/>
    </source>
</evidence>
<organism evidence="2">
    <name type="scientific">Chromera velia CCMP2878</name>
    <dbReference type="NCBI Taxonomy" id="1169474"/>
    <lineage>
        <taxon>Eukaryota</taxon>
        <taxon>Sar</taxon>
        <taxon>Alveolata</taxon>
        <taxon>Colpodellida</taxon>
        <taxon>Chromeraceae</taxon>
        <taxon>Chromera</taxon>
    </lineage>
</organism>
<accession>A0A0G4HW62</accession>